<dbReference type="EMBL" id="LR796994">
    <property type="protein sequence ID" value="CAB4180586.1"/>
    <property type="molecule type" value="Genomic_DNA"/>
</dbReference>
<evidence type="ECO:0000259" key="1">
    <source>
        <dbReference type="Pfam" id="PF20557"/>
    </source>
</evidence>
<protein>
    <recommendedName>
        <fullName evidence="1">Putative DnaT-like domain-containing protein</fullName>
    </recommendedName>
</protein>
<sequence length="195" mass="20411">MSLIVEDGTGLASAESYLSVADAKAYWTARGMSIGSTADGVLEEKLRLAAAYIDSSWRFKGAKLVAAQALEFPRSGLIDWSSNAVTGIPKRLKDATAEAAFKAIGEDLFVDQDRGGMVRSETVGPISVTYADGAPAGKTFTVVERLLAQYIRDTKRARGGPSFGGGASGDIVNDPQDGYLALGMHDAPGTTEDAS</sequence>
<evidence type="ECO:0000313" key="2">
    <source>
        <dbReference type="EMBL" id="CAB4180586.1"/>
    </source>
</evidence>
<dbReference type="InterPro" id="IPR046787">
    <property type="entry name" value="DnaT_2"/>
</dbReference>
<reference evidence="2" key="1">
    <citation type="submission" date="2020-05" db="EMBL/GenBank/DDBJ databases">
        <authorList>
            <person name="Chiriac C."/>
            <person name="Salcher M."/>
            <person name="Ghai R."/>
            <person name="Kavagutti S V."/>
        </authorList>
    </citation>
    <scope>NUCLEOTIDE SEQUENCE</scope>
</reference>
<dbReference type="Pfam" id="PF20557">
    <property type="entry name" value="DnaT_2"/>
    <property type="match status" value="1"/>
</dbReference>
<name>A0A6J5QE25_9CAUD</name>
<proteinExistence type="predicted"/>
<gene>
    <name evidence="2" type="ORF">UFOVP1040_82</name>
</gene>
<feature type="domain" description="Putative DnaT-like" evidence="1">
    <location>
        <begin position="1"/>
        <end position="154"/>
    </location>
</feature>
<organism evidence="2">
    <name type="scientific">uncultured Caudovirales phage</name>
    <dbReference type="NCBI Taxonomy" id="2100421"/>
    <lineage>
        <taxon>Viruses</taxon>
        <taxon>Duplodnaviria</taxon>
        <taxon>Heunggongvirae</taxon>
        <taxon>Uroviricota</taxon>
        <taxon>Caudoviricetes</taxon>
        <taxon>Peduoviridae</taxon>
        <taxon>Maltschvirus</taxon>
        <taxon>Maltschvirus maltsch</taxon>
    </lineage>
</organism>
<accession>A0A6J5QE25</accession>